<keyword evidence="3" id="KW-0032">Aminotransferase</keyword>
<dbReference type="InterPro" id="IPR050596">
    <property type="entry name" value="AspAT/PAT-like"/>
</dbReference>
<evidence type="ECO:0000259" key="6">
    <source>
        <dbReference type="Pfam" id="PF00155"/>
    </source>
</evidence>
<feature type="domain" description="Aminotransferase class I/classII large" evidence="6">
    <location>
        <begin position="3"/>
        <end position="128"/>
    </location>
</feature>
<dbReference type="CDD" id="cd00609">
    <property type="entry name" value="AAT_like"/>
    <property type="match status" value="1"/>
</dbReference>
<dbReference type="PANTHER" id="PTHR46383">
    <property type="entry name" value="ASPARTATE AMINOTRANSFERASE"/>
    <property type="match status" value="1"/>
</dbReference>
<dbReference type="SUPFAM" id="SSF53383">
    <property type="entry name" value="PLP-dependent transferases"/>
    <property type="match status" value="1"/>
</dbReference>
<evidence type="ECO:0000256" key="4">
    <source>
        <dbReference type="ARBA" id="ARBA00022679"/>
    </source>
</evidence>
<keyword evidence="4" id="KW-0808">Transferase</keyword>
<sequence length="131" mass="14615">ALAATLDSGDEVIIPSPCWTYEAMVRIVGGKPVFIESKQSDDFKVKVEQVQEALTDNTRMILLNYPNNPTGAVMQQKDLQPIIDLAIDHELWVLSDDIYDCLVYEGKHVSVMSLPNTAERTIYINGFSLPS</sequence>
<dbReference type="PANTHER" id="PTHR46383:SF1">
    <property type="entry name" value="ASPARTATE AMINOTRANSFERASE"/>
    <property type="match status" value="1"/>
</dbReference>
<dbReference type="Gene3D" id="3.40.640.10">
    <property type="entry name" value="Type I PLP-dependent aspartate aminotransferase-like (Major domain)"/>
    <property type="match status" value="1"/>
</dbReference>
<comment type="caution">
    <text evidence="7">The sequence shown here is derived from an EMBL/GenBank/DDBJ whole genome shotgun (WGS) entry which is preliminary data.</text>
</comment>
<proteinExistence type="inferred from homology"/>
<protein>
    <recommendedName>
        <fullName evidence="6">Aminotransferase class I/classII large domain-containing protein</fullName>
    </recommendedName>
</protein>
<dbReference type="InterPro" id="IPR015421">
    <property type="entry name" value="PyrdxlP-dep_Trfase_major"/>
</dbReference>
<dbReference type="AlphaFoldDB" id="X0ZGH0"/>
<evidence type="ECO:0000313" key="7">
    <source>
        <dbReference type="EMBL" id="GAG59428.1"/>
    </source>
</evidence>
<dbReference type="Pfam" id="PF00155">
    <property type="entry name" value="Aminotran_1_2"/>
    <property type="match status" value="1"/>
</dbReference>
<evidence type="ECO:0000256" key="2">
    <source>
        <dbReference type="ARBA" id="ARBA00007441"/>
    </source>
</evidence>
<dbReference type="GO" id="GO:0008483">
    <property type="term" value="F:transaminase activity"/>
    <property type="evidence" value="ECO:0007669"/>
    <property type="project" value="UniProtKB-KW"/>
</dbReference>
<comment type="similarity">
    <text evidence="2">Belongs to the class-I pyridoxal-phosphate-dependent aminotransferase family.</text>
</comment>
<reference evidence="7" key="1">
    <citation type="journal article" date="2014" name="Front. Microbiol.">
        <title>High frequency of phylogenetically diverse reductive dehalogenase-homologous genes in deep subseafloor sedimentary metagenomes.</title>
        <authorList>
            <person name="Kawai M."/>
            <person name="Futagami T."/>
            <person name="Toyoda A."/>
            <person name="Takaki Y."/>
            <person name="Nishi S."/>
            <person name="Hori S."/>
            <person name="Arai W."/>
            <person name="Tsubouchi T."/>
            <person name="Morono Y."/>
            <person name="Uchiyama I."/>
            <person name="Ito T."/>
            <person name="Fujiyama A."/>
            <person name="Inagaki F."/>
            <person name="Takami H."/>
        </authorList>
    </citation>
    <scope>NUCLEOTIDE SEQUENCE</scope>
    <source>
        <strain evidence="7">Expedition CK06-06</strain>
    </source>
</reference>
<dbReference type="EMBL" id="BART01008882">
    <property type="protein sequence ID" value="GAG59428.1"/>
    <property type="molecule type" value="Genomic_DNA"/>
</dbReference>
<name>X0ZGH0_9ZZZZ</name>
<evidence type="ECO:0000256" key="3">
    <source>
        <dbReference type="ARBA" id="ARBA00022576"/>
    </source>
</evidence>
<dbReference type="GO" id="GO:0006520">
    <property type="term" value="P:amino acid metabolic process"/>
    <property type="evidence" value="ECO:0007669"/>
    <property type="project" value="InterPro"/>
</dbReference>
<accession>X0ZGH0</accession>
<dbReference type="GO" id="GO:0030170">
    <property type="term" value="F:pyridoxal phosphate binding"/>
    <property type="evidence" value="ECO:0007669"/>
    <property type="project" value="InterPro"/>
</dbReference>
<organism evidence="7">
    <name type="scientific">marine sediment metagenome</name>
    <dbReference type="NCBI Taxonomy" id="412755"/>
    <lineage>
        <taxon>unclassified sequences</taxon>
        <taxon>metagenomes</taxon>
        <taxon>ecological metagenomes</taxon>
    </lineage>
</organism>
<evidence type="ECO:0000256" key="1">
    <source>
        <dbReference type="ARBA" id="ARBA00001933"/>
    </source>
</evidence>
<evidence type="ECO:0000256" key="5">
    <source>
        <dbReference type="ARBA" id="ARBA00022898"/>
    </source>
</evidence>
<comment type="cofactor">
    <cofactor evidence="1">
        <name>pyridoxal 5'-phosphate</name>
        <dbReference type="ChEBI" id="CHEBI:597326"/>
    </cofactor>
</comment>
<feature type="non-terminal residue" evidence="7">
    <location>
        <position position="1"/>
    </location>
</feature>
<dbReference type="InterPro" id="IPR004839">
    <property type="entry name" value="Aminotransferase_I/II_large"/>
</dbReference>
<keyword evidence="5" id="KW-0663">Pyridoxal phosphate</keyword>
<dbReference type="InterPro" id="IPR015424">
    <property type="entry name" value="PyrdxlP-dep_Trfase"/>
</dbReference>
<gene>
    <name evidence="7" type="ORF">S01H4_19851</name>
</gene>